<evidence type="ECO:0000256" key="3">
    <source>
        <dbReference type="ARBA" id="ARBA00023002"/>
    </source>
</evidence>
<evidence type="ECO:0000313" key="5">
    <source>
        <dbReference type="Proteomes" id="UP000051677"/>
    </source>
</evidence>
<gene>
    <name evidence="4" type="ORF">AO501_04980</name>
</gene>
<dbReference type="OrthoDB" id="9810734at2"/>
<dbReference type="Proteomes" id="UP000051677">
    <property type="component" value="Unassembled WGS sequence"/>
</dbReference>
<accession>A0A0Q2QME3</accession>
<dbReference type="InterPro" id="IPR051019">
    <property type="entry name" value="VLCFA-Steroid_DH"/>
</dbReference>
<reference evidence="4 5" key="1">
    <citation type="submission" date="2015-10" db="EMBL/GenBank/DDBJ databases">
        <title>Mycobacterium gordonae draft genome assembly.</title>
        <authorList>
            <person name="Ustinova V."/>
            <person name="Smirnova T."/>
            <person name="Blagodatskikh K."/>
            <person name="Varlamov D."/>
            <person name="Larionova E."/>
            <person name="Chernousova L."/>
        </authorList>
    </citation>
    <scope>NUCLEOTIDE SEQUENCE [LARGE SCALE GENOMIC DNA]</scope>
    <source>
        <strain evidence="4 5">CTRI 14-8773</strain>
    </source>
</reference>
<name>A0A0Q2QME3_MYCGO</name>
<organism evidence="4 5">
    <name type="scientific">Mycobacterium gordonae</name>
    <dbReference type="NCBI Taxonomy" id="1778"/>
    <lineage>
        <taxon>Bacteria</taxon>
        <taxon>Bacillati</taxon>
        <taxon>Actinomycetota</taxon>
        <taxon>Actinomycetes</taxon>
        <taxon>Mycobacteriales</taxon>
        <taxon>Mycobacteriaceae</taxon>
        <taxon>Mycobacterium</taxon>
    </lineage>
</organism>
<dbReference type="InterPro" id="IPR036291">
    <property type="entry name" value="NAD(P)-bd_dom_sf"/>
</dbReference>
<evidence type="ECO:0000313" key="4">
    <source>
        <dbReference type="EMBL" id="KQH80989.1"/>
    </source>
</evidence>
<dbReference type="AlphaFoldDB" id="A0A0Q2QME3"/>
<evidence type="ECO:0000256" key="2">
    <source>
        <dbReference type="ARBA" id="ARBA00006484"/>
    </source>
</evidence>
<comment type="similarity">
    <text evidence="2">Belongs to the short-chain dehydrogenases/reductases (SDR) family.</text>
</comment>
<comment type="caution">
    <text evidence="4">The sequence shown here is derived from an EMBL/GenBank/DDBJ whole genome shotgun (WGS) entry which is preliminary data.</text>
</comment>
<proteinExistence type="inferred from homology"/>
<dbReference type="PROSITE" id="PS00061">
    <property type="entry name" value="ADH_SHORT"/>
    <property type="match status" value="1"/>
</dbReference>
<keyword evidence="3" id="KW-0560">Oxidoreductase</keyword>
<sequence length="259" mass="26980">MNKREQYGPWAVVTGASNGIGCAVAKYVAAQGLDVVLAARSETRLQELALELEQSYGVKAQVVVVDLGRTAGVATLLSATDGLEVGLAVLAAGFGTTGPFTDTAPADELEMIALNVSAVAQLAQAFAARMTAQRRGGIVLFGSILGWQGVPGHANYAATKAYVQSLAEGLHRELRPRGVDVLSVAPGPVHTGFAARAGLTMKSAAAPETVAEAMWSALGRRVTVVPGGQAKFLTASLKMLPRRVRSIIMGRVMASMRPR</sequence>
<dbReference type="RefSeq" id="WP_055575750.1">
    <property type="nucleotide sequence ID" value="NZ_LKTM01000001.1"/>
</dbReference>
<dbReference type="PANTHER" id="PTHR43899">
    <property type="entry name" value="RH59310P"/>
    <property type="match status" value="1"/>
</dbReference>
<evidence type="ECO:0008006" key="6">
    <source>
        <dbReference type="Google" id="ProtNLM"/>
    </source>
</evidence>
<evidence type="ECO:0000256" key="1">
    <source>
        <dbReference type="ARBA" id="ARBA00004240"/>
    </source>
</evidence>
<dbReference type="InterPro" id="IPR020904">
    <property type="entry name" value="Sc_DH/Rdtase_CS"/>
</dbReference>
<dbReference type="PANTHER" id="PTHR43899:SF13">
    <property type="entry name" value="RH59310P"/>
    <property type="match status" value="1"/>
</dbReference>
<dbReference type="SUPFAM" id="SSF51735">
    <property type="entry name" value="NAD(P)-binding Rossmann-fold domains"/>
    <property type="match status" value="1"/>
</dbReference>
<dbReference type="Pfam" id="PF00106">
    <property type="entry name" value="adh_short"/>
    <property type="match status" value="1"/>
</dbReference>
<dbReference type="EMBL" id="LKTM01000001">
    <property type="protein sequence ID" value="KQH80989.1"/>
    <property type="molecule type" value="Genomic_DNA"/>
</dbReference>
<comment type="subcellular location">
    <subcellularLocation>
        <location evidence="1">Endoplasmic reticulum</location>
    </subcellularLocation>
</comment>
<dbReference type="PRINTS" id="PR00081">
    <property type="entry name" value="GDHRDH"/>
</dbReference>
<dbReference type="GO" id="GO:0016491">
    <property type="term" value="F:oxidoreductase activity"/>
    <property type="evidence" value="ECO:0007669"/>
    <property type="project" value="UniProtKB-KW"/>
</dbReference>
<protein>
    <recommendedName>
        <fullName evidence="6">Short-chain dehydrogenase</fullName>
    </recommendedName>
</protein>
<dbReference type="STRING" id="1778.A9W97_28410"/>
<dbReference type="Gene3D" id="3.40.50.720">
    <property type="entry name" value="NAD(P)-binding Rossmann-like Domain"/>
    <property type="match status" value="1"/>
</dbReference>
<dbReference type="InterPro" id="IPR002347">
    <property type="entry name" value="SDR_fam"/>
</dbReference>
<dbReference type="PIRSF" id="PIRSF000126">
    <property type="entry name" value="11-beta-HSD1"/>
    <property type="match status" value="1"/>
</dbReference>